<accession>A0A8A4TYG8</accession>
<protein>
    <submittedName>
        <fullName evidence="1">DUF3050 domain-containing protein</fullName>
    </submittedName>
</protein>
<reference evidence="1" key="1">
    <citation type="submission" date="2021-03" db="EMBL/GenBank/DDBJ databases">
        <title>Acanthopleuribacteraceae sp. M133.</title>
        <authorList>
            <person name="Wang G."/>
        </authorList>
    </citation>
    <scope>NUCLEOTIDE SEQUENCE</scope>
    <source>
        <strain evidence="1">M133</strain>
    </source>
</reference>
<dbReference type="Proteomes" id="UP000663929">
    <property type="component" value="Chromosome"/>
</dbReference>
<organism evidence="1 2">
    <name type="scientific">Sulfidibacter corallicola</name>
    <dbReference type="NCBI Taxonomy" id="2818388"/>
    <lineage>
        <taxon>Bacteria</taxon>
        <taxon>Pseudomonadati</taxon>
        <taxon>Acidobacteriota</taxon>
        <taxon>Holophagae</taxon>
        <taxon>Acanthopleuribacterales</taxon>
        <taxon>Acanthopleuribacteraceae</taxon>
        <taxon>Sulfidibacter</taxon>
    </lineage>
</organism>
<proteinExistence type="predicted"/>
<dbReference type="Gene3D" id="1.20.910.10">
    <property type="entry name" value="Heme oxygenase-like"/>
    <property type="match status" value="1"/>
</dbReference>
<dbReference type="AlphaFoldDB" id="A0A8A4TYG8"/>
<dbReference type="SUPFAM" id="SSF48613">
    <property type="entry name" value="Heme oxygenase-like"/>
    <property type="match status" value="1"/>
</dbReference>
<sequence>MTSIGHLETRIESRRRRLKQHPLYRRIQTARDVRIFMEHHVFAVWDFMCLLKKLQRALTCTHLPWVPRGNPKVRRFINQIVLEEESDQLDDGRVLSHFELYRLAMEQSGADLRNIDLFLVAQHSGVPAPQALREAGVPEAAARFVASTLDLIEEGRVAAIAAAFTFGREEVIPHMFRALVDDLNQQFPGQFATLKLYLERHIELDGDSHAHLAETMVREICGDDPLLWEQAESAAVRALDSRIELWDGVVARLQHSAKLQLA</sequence>
<evidence type="ECO:0000313" key="1">
    <source>
        <dbReference type="EMBL" id="QTD51575.1"/>
    </source>
</evidence>
<dbReference type="EMBL" id="CP071793">
    <property type="protein sequence ID" value="QTD51575.1"/>
    <property type="molecule type" value="Genomic_DNA"/>
</dbReference>
<dbReference type="InterPro" id="IPR024423">
    <property type="entry name" value="DUF3050"/>
</dbReference>
<dbReference type="KEGG" id="scor:J3U87_03820"/>
<dbReference type="RefSeq" id="WP_237381703.1">
    <property type="nucleotide sequence ID" value="NZ_CP071793.1"/>
</dbReference>
<keyword evidence="2" id="KW-1185">Reference proteome</keyword>
<dbReference type="Pfam" id="PF11251">
    <property type="entry name" value="DUF3050"/>
    <property type="match status" value="1"/>
</dbReference>
<gene>
    <name evidence="1" type="ORF">J3U87_03820</name>
</gene>
<name>A0A8A4TYG8_SULCO</name>
<evidence type="ECO:0000313" key="2">
    <source>
        <dbReference type="Proteomes" id="UP000663929"/>
    </source>
</evidence>
<dbReference type="InterPro" id="IPR016084">
    <property type="entry name" value="Haem_Oase-like_multi-hlx"/>
</dbReference>